<sequence>MSNGYQHTNYYEDNYAGNRNQNSHHPKHTSHQQHYYNNKNPQYSDSPRSSQMRETNHSTTKYQPDHQNSPYYNLQNHYKYGYDQRVYQMPDNYHRYPPYSPYQRVDPTLDQSMVHQKGENKTQNSPYQNVTPYTPPYQLAVSSKRRIKKTVSFSPCTKAGPGSWVPWKRK</sequence>
<reference evidence="2" key="1">
    <citation type="submission" date="2022-01" db="EMBL/GenBank/DDBJ databases">
        <authorList>
            <person name="King R."/>
        </authorList>
    </citation>
    <scope>NUCLEOTIDE SEQUENCE</scope>
</reference>
<accession>A0A9P0CP18</accession>
<feature type="compositionally biased region" description="Polar residues" evidence="1">
    <location>
        <begin position="1"/>
        <end position="21"/>
    </location>
</feature>
<feature type="compositionally biased region" description="Basic residues" evidence="1">
    <location>
        <begin position="22"/>
        <end position="31"/>
    </location>
</feature>
<gene>
    <name evidence="2" type="ORF">PSYICH_LOCUS2692</name>
</gene>
<feature type="compositionally biased region" description="Polar residues" evidence="1">
    <location>
        <begin position="32"/>
        <end position="70"/>
    </location>
</feature>
<keyword evidence="3" id="KW-1185">Reference proteome</keyword>
<organism evidence="2 3">
    <name type="scientific">Psylliodes chrysocephalus</name>
    <dbReference type="NCBI Taxonomy" id="3402493"/>
    <lineage>
        <taxon>Eukaryota</taxon>
        <taxon>Metazoa</taxon>
        <taxon>Ecdysozoa</taxon>
        <taxon>Arthropoda</taxon>
        <taxon>Hexapoda</taxon>
        <taxon>Insecta</taxon>
        <taxon>Pterygota</taxon>
        <taxon>Neoptera</taxon>
        <taxon>Endopterygota</taxon>
        <taxon>Coleoptera</taxon>
        <taxon>Polyphaga</taxon>
        <taxon>Cucujiformia</taxon>
        <taxon>Chrysomeloidea</taxon>
        <taxon>Chrysomelidae</taxon>
        <taxon>Galerucinae</taxon>
        <taxon>Alticini</taxon>
        <taxon>Psylliodes</taxon>
    </lineage>
</organism>
<dbReference type="Proteomes" id="UP001153636">
    <property type="component" value="Chromosome 11"/>
</dbReference>
<evidence type="ECO:0000313" key="2">
    <source>
        <dbReference type="EMBL" id="CAH1101576.1"/>
    </source>
</evidence>
<evidence type="ECO:0000313" key="3">
    <source>
        <dbReference type="Proteomes" id="UP001153636"/>
    </source>
</evidence>
<evidence type="ECO:0000256" key="1">
    <source>
        <dbReference type="SAM" id="MobiDB-lite"/>
    </source>
</evidence>
<feature type="region of interest" description="Disordered" evidence="1">
    <location>
        <begin position="1"/>
        <end position="70"/>
    </location>
</feature>
<name>A0A9P0CP18_9CUCU</name>
<dbReference type="EMBL" id="OV651823">
    <property type="protein sequence ID" value="CAH1101576.1"/>
    <property type="molecule type" value="Genomic_DNA"/>
</dbReference>
<protein>
    <submittedName>
        <fullName evidence="2">Uncharacterized protein</fullName>
    </submittedName>
</protein>
<dbReference type="AlphaFoldDB" id="A0A9P0CP18"/>
<proteinExistence type="predicted"/>